<organism evidence="3 4">
    <name type="scientific">Kutzneria kofuensis</name>
    <dbReference type="NCBI Taxonomy" id="103725"/>
    <lineage>
        <taxon>Bacteria</taxon>
        <taxon>Bacillati</taxon>
        <taxon>Actinomycetota</taxon>
        <taxon>Actinomycetes</taxon>
        <taxon>Pseudonocardiales</taxon>
        <taxon>Pseudonocardiaceae</taxon>
        <taxon>Kutzneria</taxon>
    </lineage>
</organism>
<comment type="caution">
    <text evidence="3">The sequence shown here is derived from an EMBL/GenBank/DDBJ whole genome shotgun (WGS) entry which is preliminary data.</text>
</comment>
<keyword evidence="4" id="KW-1185">Reference proteome</keyword>
<dbReference type="Proteomes" id="UP000585638">
    <property type="component" value="Unassembled WGS sequence"/>
</dbReference>
<evidence type="ECO:0000313" key="3">
    <source>
        <dbReference type="EMBL" id="MBB5897623.1"/>
    </source>
</evidence>
<dbReference type="Pfam" id="PF18885">
    <property type="entry name" value="DUF5648"/>
    <property type="match status" value="1"/>
</dbReference>
<reference evidence="3 4" key="1">
    <citation type="submission" date="2020-08" db="EMBL/GenBank/DDBJ databases">
        <title>Sequencing the genomes of 1000 actinobacteria strains.</title>
        <authorList>
            <person name="Klenk H.-P."/>
        </authorList>
    </citation>
    <scope>NUCLEOTIDE SEQUENCE [LARGE SCALE GENOMIC DNA]</scope>
    <source>
        <strain evidence="3 4">DSM 43851</strain>
    </source>
</reference>
<accession>A0A7W9NMR0</accession>
<protein>
    <recommendedName>
        <fullName evidence="2">DUF5648 domain-containing protein</fullName>
    </recommendedName>
</protein>
<evidence type="ECO:0000313" key="4">
    <source>
        <dbReference type="Proteomes" id="UP000585638"/>
    </source>
</evidence>
<dbReference type="AlphaFoldDB" id="A0A7W9NMR0"/>
<feature type="chain" id="PRO_5031188696" description="DUF5648 domain-containing protein" evidence="1">
    <location>
        <begin position="21"/>
        <end position="181"/>
    </location>
</feature>
<name>A0A7W9NMR0_9PSEU</name>
<dbReference type="EMBL" id="JACHIR010000003">
    <property type="protein sequence ID" value="MBB5897623.1"/>
    <property type="molecule type" value="Genomic_DNA"/>
</dbReference>
<keyword evidence="1" id="KW-0732">Signal</keyword>
<sequence length="181" mass="20084">MIVATVAALLLGTSTVSAHAAGQAAPAQHGQHAVPTPPAGTVAFYRLWNPTTEHHLYTTSWAEVLRSIQDLGFKYEGSVGYVYPTKVPGTVELYRLRSGADHLYTASWEEMIEAIQHDGYKYEGVAAYVYPTKAAGTIELYRLWHPIAQDHFYTQVWSEVIESIQNNGYKYEGVAAYIFPA</sequence>
<dbReference type="InterPro" id="IPR043708">
    <property type="entry name" value="DUF5648"/>
</dbReference>
<proteinExistence type="predicted"/>
<dbReference type="RefSeq" id="WP_184870081.1">
    <property type="nucleotide sequence ID" value="NZ_BAAAWY010000078.1"/>
</dbReference>
<evidence type="ECO:0000256" key="1">
    <source>
        <dbReference type="SAM" id="SignalP"/>
    </source>
</evidence>
<evidence type="ECO:0000259" key="2">
    <source>
        <dbReference type="Pfam" id="PF18885"/>
    </source>
</evidence>
<feature type="domain" description="DUF5648" evidence="2">
    <location>
        <begin position="36"/>
        <end position="129"/>
    </location>
</feature>
<feature type="signal peptide" evidence="1">
    <location>
        <begin position="1"/>
        <end position="20"/>
    </location>
</feature>
<gene>
    <name evidence="3" type="ORF">BJ998_008882</name>
</gene>